<keyword evidence="4 9" id="KW-0812">Transmembrane</keyword>
<evidence type="ECO:0000256" key="3">
    <source>
        <dbReference type="ARBA" id="ARBA00022679"/>
    </source>
</evidence>
<proteinExistence type="inferred from homology"/>
<dbReference type="EMBL" id="JACHIP010000001">
    <property type="protein sequence ID" value="MBB5055440.1"/>
    <property type="molecule type" value="Genomic_DNA"/>
</dbReference>
<dbReference type="GO" id="GO:0048034">
    <property type="term" value="P:heme O biosynthetic process"/>
    <property type="evidence" value="ECO:0007669"/>
    <property type="project" value="UniProtKB-UniRule"/>
</dbReference>
<protein>
    <recommendedName>
        <fullName evidence="9">Protoheme IX farnesyltransferase</fullName>
        <ecNumber evidence="9">2.5.1.141</ecNumber>
    </recommendedName>
    <alternativeName>
        <fullName evidence="9">Heme B farnesyltransferase</fullName>
    </alternativeName>
    <alternativeName>
        <fullName evidence="9">Heme O synthase</fullName>
    </alternativeName>
</protein>
<feature type="transmembrane region" description="Helical" evidence="9">
    <location>
        <begin position="117"/>
        <end position="138"/>
    </location>
</feature>
<feature type="transmembrane region" description="Helical" evidence="9">
    <location>
        <begin position="270"/>
        <end position="288"/>
    </location>
</feature>
<feature type="transmembrane region" description="Helical" evidence="9">
    <location>
        <begin position="47"/>
        <end position="68"/>
    </location>
</feature>
<gene>
    <name evidence="9" type="primary">ctaB</name>
    <name evidence="10" type="ORF">HDF16_000109</name>
</gene>
<evidence type="ECO:0000313" key="10">
    <source>
        <dbReference type="EMBL" id="MBB5055440.1"/>
    </source>
</evidence>
<dbReference type="NCBIfam" id="TIGR01473">
    <property type="entry name" value="cyoE_ctaB"/>
    <property type="match status" value="1"/>
</dbReference>
<comment type="pathway">
    <text evidence="9">Porphyrin-containing compound metabolism; heme O biosynthesis; heme O from protoheme: step 1/1.</text>
</comment>
<dbReference type="AlphaFoldDB" id="A0A7W7Z8W8"/>
<keyword evidence="2 9" id="KW-1003">Cell membrane</keyword>
<sequence>MAASVTTRPERDLADREREGTPLIQQLAEQRKVSLLADYATLLKPRVSFMVVITAAGGFYLGSLRSGISPFHPGALQALAGIAVVTFGSSILNQALERRTDTLMRRTANRPMAAGRIGLAHGLVLGFLAVFLGTLYLAEVTNPITGTLTLLTAVGYVAIYTPLKRFTTLNTFIGAFPGALPPLIGWTAARGLIEWPGVALFAILFVWQFPHFMAIGWMYREDYAAAGIKLTATQEPAKFAAQMAVVQALFYAVLMIPVSLWPVALHTTGYFYGAAAAVLSIGYLWYTLRFARIMRDPVSTESRIYARELLRYSVIFLPLLLAAMTLDAKGRLLF</sequence>
<dbReference type="CDD" id="cd13957">
    <property type="entry name" value="PT_UbiA_Cox10"/>
    <property type="match status" value="1"/>
</dbReference>
<dbReference type="InterPro" id="IPR006369">
    <property type="entry name" value="Protohaem_IX_farnesylTrfase"/>
</dbReference>
<evidence type="ECO:0000256" key="4">
    <source>
        <dbReference type="ARBA" id="ARBA00022692"/>
    </source>
</evidence>
<evidence type="ECO:0000256" key="9">
    <source>
        <dbReference type="HAMAP-Rule" id="MF_00154"/>
    </source>
</evidence>
<feature type="transmembrane region" description="Helical" evidence="9">
    <location>
        <begin position="309"/>
        <end position="326"/>
    </location>
</feature>
<comment type="catalytic activity">
    <reaction evidence="8 9">
        <text>heme b + (2E,6E)-farnesyl diphosphate + H2O = Fe(II)-heme o + diphosphate</text>
        <dbReference type="Rhea" id="RHEA:28070"/>
        <dbReference type="ChEBI" id="CHEBI:15377"/>
        <dbReference type="ChEBI" id="CHEBI:33019"/>
        <dbReference type="ChEBI" id="CHEBI:60344"/>
        <dbReference type="ChEBI" id="CHEBI:60530"/>
        <dbReference type="ChEBI" id="CHEBI:175763"/>
        <dbReference type="EC" id="2.5.1.141"/>
    </reaction>
</comment>
<feature type="transmembrane region" description="Helical" evidence="9">
    <location>
        <begin position="239"/>
        <end position="264"/>
    </location>
</feature>
<dbReference type="Proteomes" id="UP000540989">
    <property type="component" value="Unassembled WGS sequence"/>
</dbReference>
<comment type="subcellular location">
    <subcellularLocation>
        <location evidence="9">Cell membrane</location>
        <topology evidence="9">Multi-pass membrane protein</topology>
    </subcellularLocation>
    <subcellularLocation>
        <location evidence="1">Membrane</location>
        <topology evidence="1">Multi-pass membrane protein</topology>
    </subcellularLocation>
</comment>
<comment type="function">
    <text evidence="9">Converts heme B (protoheme IX) to heme O by substitution of the vinyl group on carbon 2 of heme B porphyrin ring with a hydroxyethyl farnesyl side group.</text>
</comment>
<dbReference type="Pfam" id="PF01040">
    <property type="entry name" value="UbiA"/>
    <property type="match status" value="1"/>
</dbReference>
<keyword evidence="11" id="KW-1185">Reference proteome</keyword>
<dbReference type="Gene3D" id="1.10.357.140">
    <property type="entry name" value="UbiA prenyltransferase"/>
    <property type="match status" value="1"/>
</dbReference>
<keyword evidence="3 9" id="KW-0808">Transferase</keyword>
<dbReference type="PROSITE" id="PS00943">
    <property type="entry name" value="UBIA"/>
    <property type="match status" value="1"/>
</dbReference>
<dbReference type="UniPathway" id="UPA00834">
    <property type="reaction ID" value="UER00712"/>
</dbReference>
<feature type="transmembrane region" description="Helical" evidence="9">
    <location>
        <begin position="195"/>
        <end position="219"/>
    </location>
</feature>
<evidence type="ECO:0000256" key="7">
    <source>
        <dbReference type="ARBA" id="ARBA00023136"/>
    </source>
</evidence>
<evidence type="ECO:0000256" key="8">
    <source>
        <dbReference type="ARBA" id="ARBA00047690"/>
    </source>
</evidence>
<name>A0A7W7Z8W8_9BACT</name>
<feature type="transmembrane region" description="Helical" evidence="9">
    <location>
        <begin position="144"/>
        <end position="163"/>
    </location>
</feature>
<dbReference type="GO" id="GO:0008495">
    <property type="term" value="F:protoheme IX farnesyltransferase activity"/>
    <property type="evidence" value="ECO:0007669"/>
    <property type="project" value="UniProtKB-UniRule"/>
</dbReference>
<dbReference type="InterPro" id="IPR000537">
    <property type="entry name" value="UbiA_prenyltransferase"/>
</dbReference>
<keyword evidence="7 9" id="KW-0472">Membrane</keyword>
<evidence type="ECO:0000313" key="11">
    <source>
        <dbReference type="Proteomes" id="UP000540989"/>
    </source>
</evidence>
<dbReference type="PANTHER" id="PTHR43448:SF2">
    <property type="entry name" value="PROTOHEME IX FARNESYLTRANSFERASE, MITOCHONDRIAL"/>
    <property type="match status" value="1"/>
</dbReference>
<comment type="caution">
    <text evidence="10">The sequence shown here is derived from an EMBL/GenBank/DDBJ whole genome shotgun (WGS) entry which is preliminary data.</text>
</comment>
<dbReference type="InterPro" id="IPR044878">
    <property type="entry name" value="UbiA_sf"/>
</dbReference>
<dbReference type="GO" id="GO:0005886">
    <property type="term" value="C:plasma membrane"/>
    <property type="evidence" value="ECO:0007669"/>
    <property type="project" value="UniProtKB-SubCell"/>
</dbReference>
<dbReference type="PANTHER" id="PTHR43448">
    <property type="entry name" value="PROTOHEME IX FARNESYLTRANSFERASE, MITOCHONDRIAL"/>
    <property type="match status" value="1"/>
</dbReference>
<feature type="transmembrane region" description="Helical" evidence="9">
    <location>
        <begin position="74"/>
        <end position="96"/>
    </location>
</feature>
<dbReference type="HAMAP" id="MF_00154">
    <property type="entry name" value="CyoE_CtaB"/>
    <property type="match status" value="1"/>
</dbReference>
<organism evidence="10 11">
    <name type="scientific">Granulicella aggregans</name>
    <dbReference type="NCBI Taxonomy" id="474949"/>
    <lineage>
        <taxon>Bacteria</taxon>
        <taxon>Pseudomonadati</taxon>
        <taxon>Acidobacteriota</taxon>
        <taxon>Terriglobia</taxon>
        <taxon>Terriglobales</taxon>
        <taxon>Acidobacteriaceae</taxon>
        <taxon>Granulicella</taxon>
    </lineage>
</organism>
<comment type="miscellaneous">
    <text evidence="9">Carbon 2 of the heme B porphyrin ring is defined according to the Fischer nomenclature.</text>
</comment>
<evidence type="ECO:0000256" key="1">
    <source>
        <dbReference type="ARBA" id="ARBA00004141"/>
    </source>
</evidence>
<dbReference type="InterPro" id="IPR030470">
    <property type="entry name" value="UbiA_prenylTrfase_CS"/>
</dbReference>
<evidence type="ECO:0000256" key="6">
    <source>
        <dbReference type="ARBA" id="ARBA00023133"/>
    </source>
</evidence>
<keyword evidence="6 9" id="KW-0350">Heme biosynthesis</keyword>
<accession>A0A7W7Z8W8</accession>
<reference evidence="10 11" key="1">
    <citation type="submission" date="2020-08" db="EMBL/GenBank/DDBJ databases">
        <title>Genomic Encyclopedia of Type Strains, Phase IV (KMG-V): Genome sequencing to study the core and pangenomes of soil and plant-associated prokaryotes.</title>
        <authorList>
            <person name="Whitman W."/>
        </authorList>
    </citation>
    <scope>NUCLEOTIDE SEQUENCE [LARGE SCALE GENOMIC DNA]</scope>
    <source>
        <strain evidence="10 11">M8UP14</strain>
    </source>
</reference>
<keyword evidence="5 9" id="KW-1133">Transmembrane helix</keyword>
<feature type="transmembrane region" description="Helical" evidence="9">
    <location>
        <begin position="170"/>
        <end position="189"/>
    </location>
</feature>
<evidence type="ECO:0000256" key="5">
    <source>
        <dbReference type="ARBA" id="ARBA00022989"/>
    </source>
</evidence>
<dbReference type="EC" id="2.5.1.141" evidence="9"/>
<comment type="similarity">
    <text evidence="9">Belongs to the UbiA prenyltransferase family. Protoheme IX farnesyltransferase subfamily.</text>
</comment>
<evidence type="ECO:0000256" key="2">
    <source>
        <dbReference type="ARBA" id="ARBA00022475"/>
    </source>
</evidence>